<evidence type="ECO:0000256" key="11">
    <source>
        <dbReference type="ARBA" id="ARBA00022989"/>
    </source>
</evidence>
<keyword evidence="9" id="KW-0418">Kinase</keyword>
<proteinExistence type="predicted"/>
<dbReference type="InterPro" id="IPR003594">
    <property type="entry name" value="HATPase_dom"/>
</dbReference>
<dbReference type="FunFam" id="1.10.287.130:FF:000001">
    <property type="entry name" value="Two-component sensor histidine kinase"/>
    <property type="match status" value="1"/>
</dbReference>
<dbReference type="SUPFAM" id="SSF55874">
    <property type="entry name" value="ATPase domain of HSP90 chaperone/DNA topoisomerase II/histidine kinase"/>
    <property type="match status" value="1"/>
</dbReference>
<dbReference type="EMBL" id="MEWX01000006">
    <property type="protein sequence ID" value="OGC81070.1"/>
    <property type="molecule type" value="Genomic_DNA"/>
</dbReference>
<dbReference type="CDD" id="cd12912">
    <property type="entry name" value="PDC2_MCP_like"/>
    <property type="match status" value="1"/>
</dbReference>
<dbReference type="CDD" id="cd06225">
    <property type="entry name" value="HAMP"/>
    <property type="match status" value="1"/>
</dbReference>
<name>A0A1F4XHI2_9BACT</name>
<dbReference type="SMART" id="SM00388">
    <property type="entry name" value="HisKA"/>
    <property type="match status" value="1"/>
</dbReference>
<keyword evidence="7 14" id="KW-0812">Transmembrane</keyword>
<organism evidence="17 18">
    <name type="scientific">Candidatus Adlerbacteria bacterium RIFCSPLOWO2_01_FULL_51_16</name>
    <dbReference type="NCBI Taxonomy" id="1797243"/>
    <lineage>
        <taxon>Bacteria</taxon>
        <taxon>Candidatus Adleribacteriota</taxon>
    </lineage>
</organism>
<keyword evidence="5" id="KW-0597">Phosphoprotein</keyword>
<evidence type="ECO:0000256" key="6">
    <source>
        <dbReference type="ARBA" id="ARBA00022679"/>
    </source>
</evidence>
<dbReference type="PANTHER" id="PTHR42878">
    <property type="entry name" value="TWO-COMPONENT HISTIDINE KINASE"/>
    <property type="match status" value="1"/>
</dbReference>
<comment type="subcellular location">
    <subcellularLocation>
        <location evidence="2">Cell membrane</location>
        <topology evidence="2">Multi-pass membrane protein</topology>
    </subcellularLocation>
</comment>
<dbReference type="STRING" id="1797243.A2943_02045"/>
<reference evidence="17 18" key="1">
    <citation type="journal article" date="2016" name="Nat. Commun.">
        <title>Thousands of microbial genomes shed light on interconnected biogeochemical processes in an aquifer system.</title>
        <authorList>
            <person name="Anantharaman K."/>
            <person name="Brown C.T."/>
            <person name="Hug L.A."/>
            <person name="Sharon I."/>
            <person name="Castelle C.J."/>
            <person name="Probst A.J."/>
            <person name="Thomas B.C."/>
            <person name="Singh A."/>
            <person name="Wilkins M.J."/>
            <person name="Karaoz U."/>
            <person name="Brodie E.L."/>
            <person name="Williams K.H."/>
            <person name="Hubbard S.S."/>
            <person name="Banfield J.F."/>
        </authorList>
    </citation>
    <scope>NUCLEOTIDE SEQUENCE [LARGE SCALE GENOMIC DNA]</scope>
</reference>
<dbReference type="Pfam" id="PF00512">
    <property type="entry name" value="HisKA"/>
    <property type="match status" value="1"/>
</dbReference>
<keyword evidence="8" id="KW-0547">Nucleotide-binding</keyword>
<evidence type="ECO:0000256" key="1">
    <source>
        <dbReference type="ARBA" id="ARBA00000085"/>
    </source>
</evidence>
<accession>A0A1F4XHI2</accession>
<keyword evidence="6" id="KW-0808">Transferase</keyword>
<keyword evidence="4" id="KW-1003">Cell membrane</keyword>
<sequence length="775" mass="85284">MSEAVKTQPPKRFRSLTVTLTLAFLALSLSVLFVSTGLEIYFSYQTQKIVIRNQQLLVAQHAANMVQSFVEDKLRVLAQAADLNDLAISSERRDVLGNKLLGRDSSFRQLFLVDADGKELATASRLSGLTSSPLFGREEPLLVAVLKGKSYISSVYIDERTNEPLVLIAVPAMDIFREPKGALIAEINLKFMWDLVENIHVGDTGLAYVVDKQGNLLAFTDTTRVLAHENLTTIQAVGHFASNVSHTGQEDKISTGIQGVAVVSTFVALGTPDWAVVVEMPVLEAYAAVVGILGYSLLIMLFSAVFAVASGVYLSRRITGEIINLSTAAQELSSGKLDTRVKIPSQVRENEIGRLAAFFNTMAGSLQELYTGMDKKVQEKTVQLSEQVTEVNKSKSAILNLLEDIDAEKKRAEEMVVVRTRELSDEKARLLASINSLSFGFALVNSEDQILLQNPVLKKVLEFSAEPKTIHDITELFKAADSKIDLDIAGSCKRCMELKEPVEFKEVPYGKKFLRIICAPILAKEVTIGYVFLVEDITEAKVMERSREEFFSIASHELRTPLTAIRGNASMLQEFYGDKLKDPEIQEMLADMLSASERLIRIVNDFLDVSRIEQGRLELKKEQIDLVDMIEKTVQEFQKLAGSKKLSLTFAPPQAPPPKALIDKDRTKQVLVNFIGNALNYTKAGQITVTLAHEGQSLTVRVTDSGVGIPLANQSLLFHKFQQAGDPLARDVSQSTGLGLYISKLIIENMGGAIGLEESEQGKGSTFFFSVPIAA</sequence>
<dbReference type="InterPro" id="IPR005467">
    <property type="entry name" value="His_kinase_dom"/>
</dbReference>
<dbReference type="Pfam" id="PF02743">
    <property type="entry name" value="dCache_1"/>
    <property type="match status" value="1"/>
</dbReference>
<feature type="transmembrane region" description="Helical" evidence="14">
    <location>
        <begin position="285"/>
        <end position="314"/>
    </location>
</feature>
<evidence type="ECO:0000256" key="13">
    <source>
        <dbReference type="ARBA" id="ARBA00023136"/>
    </source>
</evidence>
<dbReference type="InterPro" id="IPR004358">
    <property type="entry name" value="Sig_transdc_His_kin-like_C"/>
</dbReference>
<dbReference type="Gene3D" id="3.30.450.20">
    <property type="entry name" value="PAS domain"/>
    <property type="match status" value="2"/>
</dbReference>
<dbReference type="SUPFAM" id="SSF47384">
    <property type="entry name" value="Homodimeric domain of signal transducing histidine kinase"/>
    <property type="match status" value="1"/>
</dbReference>
<dbReference type="GO" id="GO:0000155">
    <property type="term" value="F:phosphorelay sensor kinase activity"/>
    <property type="evidence" value="ECO:0007669"/>
    <property type="project" value="InterPro"/>
</dbReference>
<dbReference type="GO" id="GO:0007234">
    <property type="term" value="P:osmosensory signaling via phosphorelay pathway"/>
    <property type="evidence" value="ECO:0007669"/>
    <property type="project" value="TreeGrafter"/>
</dbReference>
<dbReference type="GO" id="GO:0000156">
    <property type="term" value="F:phosphorelay response regulator activity"/>
    <property type="evidence" value="ECO:0007669"/>
    <property type="project" value="TreeGrafter"/>
</dbReference>
<dbReference type="GO" id="GO:0005886">
    <property type="term" value="C:plasma membrane"/>
    <property type="evidence" value="ECO:0007669"/>
    <property type="project" value="UniProtKB-SubCell"/>
</dbReference>
<dbReference type="Pfam" id="PF02518">
    <property type="entry name" value="HATPase_c"/>
    <property type="match status" value="1"/>
</dbReference>
<dbReference type="PRINTS" id="PR00344">
    <property type="entry name" value="BCTRLSENSOR"/>
</dbReference>
<dbReference type="Gene3D" id="1.10.287.130">
    <property type="match status" value="1"/>
</dbReference>
<keyword evidence="11 14" id="KW-1133">Transmembrane helix</keyword>
<feature type="domain" description="Histidine kinase" evidence="15">
    <location>
        <begin position="553"/>
        <end position="775"/>
    </location>
</feature>
<dbReference type="SMART" id="SM00387">
    <property type="entry name" value="HATPase_c"/>
    <property type="match status" value="1"/>
</dbReference>
<comment type="caution">
    <text evidence="17">The sequence shown here is derived from an EMBL/GenBank/DDBJ whole genome shotgun (WGS) entry which is preliminary data.</text>
</comment>
<evidence type="ECO:0000256" key="2">
    <source>
        <dbReference type="ARBA" id="ARBA00004651"/>
    </source>
</evidence>
<gene>
    <name evidence="17" type="ORF">A2943_02045</name>
</gene>
<dbReference type="Proteomes" id="UP000176185">
    <property type="component" value="Unassembled WGS sequence"/>
</dbReference>
<keyword evidence="12" id="KW-0902">Two-component regulatory system</keyword>
<evidence type="ECO:0000259" key="15">
    <source>
        <dbReference type="PROSITE" id="PS50109"/>
    </source>
</evidence>
<protein>
    <recommendedName>
        <fullName evidence="3">histidine kinase</fullName>
        <ecNumber evidence="3">2.7.13.3</ecNumber>
    </recommendedName>
</protein>
<evidence type="ECO:0000256" key="4">
    <source>
        <dbReference type="ARBA" id="ARBA00022475"/>
    </source>
</evidence>
<dbReference type="PANTHER" id="PTHR42878:SF7">
    <property type="entry name" value="SENSOR HISTIDINE KINASE GLRK"/>
    <property type="match status" value="1"/>
</dbReference>
<dbReference type="InterPro" id="IPR003660">
    <property type="entry name" value="HAMP_dom"/>
</dbReference>
<dbReference type="SMART" id="SM00304">
    <property type="entry name" value="HAMP"/>
    <property type="match status" value="1"/>
</dbReference>
<evidence type="ECO:0000256" key="7">
    <source>
        <dbReference type="ARBA" id="ARBA00022692"/>
    </source>
</evidence>
<dbReference type="InterPro" id="IPR050351">
    <property type="entry name" value="BphY/WalK/GraS-like"/>
</dbReference>
<evidence type="ECO:0000259" key="16">
    <source>
        <dbReference type="PROSITE" id="PS50885"/>
    </source>
</evidence>
<dbReference type="InterPro" id="IPR036890">
    <property type="entry name" value="HATPase_C_sf"/>
</dbReference>
<dbReference type="GO" id="GO:0030295">
    <property type="term" value="F:protein kinase activator activity"/>
    <property type="evidence" value="ECO:0007669"/>
    <property type="project" value="TreeGrafter"/>
</dbReference>
<evidence type="ECO:0000256" key="8">
    <source>
        <dbReference type="ARBA" id="ARBA00022741"/>
    </source>
</evidence>
<dbReference type="Gene3D" id="6.10.340.10">
    <property type="match status" value="1"/>
</dbReference>
<comment type="catalytic activity">
    <reaction evidence="1">
        <text>ATP + protein L-histidine = ADP + protein N-phospho-L-histidine.</text>
        <dbReference type="EC" id="2.7.13.3"/>
    </reaction>
</comment>
<dbReference type="Pfam" id="PF00672">
    <property type="entry name" value="HAMP"/>
    <property type="match status" value="1"/>
</dbReference>
<dbReference type="CDD" id="cd00082">
    <property type="entry name" value="HisKA"/>
    <property type="match status" value="1"/>
</dbReference>
<dbReference type="InterPro" id="IPR003661">
    <property type="entry name" value="HisK_dim/P_dom"/>
</dbReference>
<evidence type="ECO:0000256" key="12">
    <source>
        <dbReference type="ARBA" id="ARBA00023012"/>
    </source>
</evidence>
<dbReference type="AlphaFoldDB" id="A0A1F4XHI2"/>
<keyword evidence="13 14" id="KW-0472">Membrane</keyword>
<evidence type="ECO:0000256" key="9">
    <source>
        <dbReference type="ARBA" id="ARBA00022777"/>
    </source>
</evidence>
<evidence type="ECO:0000313" key="17">
    <source>
        <dbReference type="EMBL" id="OGC81070.1"/>
    </source>
</evidence>
<dbReference type="CDD" id="cd18773">
    <property type="entry name" value="PDC1_HK_sensor"/>
    <property type="match status" value="1"/>
</dbReference>
<evidence type="ECO:0000313" key="18">
    <source>
        <dbReference type="Proteomes" id="UP000176185"/>
    </source>
</evidence>
<dbReference type="InterPro" id="IPR036097">
    <property type="entry name" value="HisK_dim/P_sf"/>
</dbReference>
<evidence type="ECO:0000256" key="3">
    <source>
        <dbReference type="ARBA" id="ARBA00012438"/>
    </source>
</evidence>
<dbReference type="SUPFAM" id="SSF158472">
    <property type="entry name" value="HAMP domain-like"/>
    <property type="match status" value="1"/>
</dbReference>
<dbReference type="EC" id="2.7.13.3" evidence="3"/>
<dbReference type="Gene3D" id="3.30.565.10">
    <property type="entry name" value="Histidine kinase-like ATPase, C-terminal domain"/>
    <property type="match status" value="1"/>
</dbReference>
<dbReference type="PROSITE" id="PS50885">
    <property type="entry name" value="HAMP"/>
    <property type="match status" value="1"/>
</dbReference>
<dbReference type="PROSITE" id="PS50109">
    <property type="entry name" value="HIS_KIN"/>
    <property type="match status" value="1"/>
</dbReference>
<evidence type="ECO:0000256" key="5">
    <source>
        <dbReference type="ARBA" id="ARBA00022553"/>
    </source>
</evidence>
<keyword evidence="10" id="KW-0067">ATP-binding</keyword>
<dbReference type="InterPro" id="IPR033479">
    <property type="entry name" value="dCache_1"/>
</dbReference>
<dbReference type="GO" id="GO:0005524">
    <property type="term" value="F:ATP binding"/>
    <property type="evidence" value="ECO:0007669"/>
    <property type="project" value="UniProtKB-KW"/>
</dbReference>
<evidence type="ECO:0000256" key="14">
    <source>
        <dbReference type="SAM" id="Phobius"/>
    </source>
</evidence>
<evidence type="ECO:0000256" key="10">
    <source>
        <dbReference type="ARBA" id="ARBA00022840"/>
    </source>
</evidence>
<feature type="domain" description="HAMP" evidence="16">
    <location>
        <begin position="316"/>
        <end position="371"/>
    </location>
</feature>